<dbReference type="Proteomes" id="UP001184861">
    <property type="component" value="Unassembled WGS sequence"/>
</dbReference>
<protein>
    <submittedName>
        <fullName evidence="1">Uncharacterized protein</fullName>
    </submittedName>
</protein>
<dbReference type="AlphaFoldDB" id="A0AAE3YCK7"/>
<gene>
    <name evidence="1" type="ORF">J2787_003070</name>
</gene>
<dbReference type="RefSeq" id="WP_309947051.1">
    <property type="nucleotide sequence ID" value="NZ_JAVDQY010000003.1"/>
</dbReference>
<evidence type="ECO:0000313" key="2">
    <source>
        <dbReference type="Proteomes" id="UP001184861"/>
    </source>
</evidence>
<organism evidence="1 2">
    <name type="scientific">Chryseobacterium rhizosphaerae</name>
    <dbReference type="NCBI Taxonomy" id="395937"/>
    <lineage>
        <taxon>Bacteria</taxon>
        <taxon>Pseudomonadati</taxon>
        <taxon>Bacteroidota</taxon>
        <taxon>Flavobacteriia</taxon>
        <taxon>Flavobacteriales</taxon>
        <taxon>Weeksellaceae</taxon>
        <taxon>Chryseobacterium group</taxon>
        <taxon>Chryseobacterium</taxon>
    </lineage>
</organism>
<evidence type="ECO:0000313" key="1">
    <source>
        <dbReference type="EMBL" id="MDR6527678.1"/>
    </source>
</evidence>
<accession>A0AAE3YCK7</accession>
<reference evidence="1" key="1">
    <citation type="submission" date="2023-07" db="EMBL/GenBank/DDBJ databases">
        <title>Sorghum-associated microbial communities from plants grown in Nebraska, USA.</title>
        <authorList>
            <person name="Schachtman D."/>
        </authorList>
    </citation>
    <scope>NUCLEOTIDE SEQUENCE</scope>
    <source>
        <strain evidence="1">DS2360</strain>
    </source>
</reference>
<proteinExistence type="predicted"/>
<comment type="caution">
    <text evidence="1">The sequence shown here is derived from an EMBL/GenBank/DDBJ whole genome shotgun (WGS) entry which is preliminary data.</text>
</comment>
<sequence length="269" mass="30871">MSSKDALTIKKKRSAVAGNTIRINIHEWGGYPLKRSKKVNVIPEFECGLYYQLERFTKDDGLDKNVSVTISEITRHQHLEYIKSKVENVFSVSNDGMDFSGYNFFYESIKDLPNSYVILTNSSVNKIQTEFLKDYIKYMDDNLDVGILGVSYSSKKMQTLIRNNFTPHLQSFFLLTTTEVLKEIVEKNNGIFPGSTISHKLSLILKGEVKISEIAILLGYNLAVTLENKSIFKFGKNNWFDNGYKRWKLKEGDVRLTVKNPNIINEIII</sequence>
<dbReference type="EMBL" id="JAVDQY010000003">
    <property type="protein sequence ID" value="MDR6527678.1"/>
    <property type="molecule type" value="Genomic_DNA"/>
</dbReference>
<name>A0AAE3YCK7_9FLAO</name>